<dbReference type="PANTHER" id="PTHR12651">
    <property type="entry name" value="26S PROTEASOME NON-ATPASE REGULATORY SUBUNIT 9"/>
    <property type="match status" value="1"/>
</dbReference>
<evidence type="ECO:0000313" key="3">
    <source>
        <dbReference type="Proteomes" id="UP001652626"/>
    </source>
</evidence>
<evidence type="ECO:0000259" key="2">
    <source>
        <dbReference type="Pfam" id="PF18265"/>
    </source>
</evidence>
<accession>A0A8B8IMI6</accession>
<dbReference type="Gene3D" id="6.10.140.1710">
    <property type="match status" value="1"/>
</dbReference>
<organism evidence="3 4">
    <name type="scientific">Vanessa tameamea</name>
    <name type="common">Kamehameha butterfly</name>
    <dbReference type="NCBI Taxonomy" id="334116"/>
    <lineage>
        <taxon>Eukaryota</taxon>
        <taxon>Metazoa</taxon>
        <taxon>Ecdysozoa</taxon>
        <taxon>Arthropoda</taxon>
        <taxon>Hexapoda</taxon>
        <taxon>Insecta</taxon>
        <taxon>Pterygota</taxon>
        <taxon>Neoptera</taxon>
        <taxon>Endopterygota</taxon>
        <taxon>Lepidoptera</taxon>
        <taxon>Glossata</taxon>
        <taxon>Ditrysia</taxon>
        <taxon>Papilionoidea</taxon>
        <taxon>Nymphalidae</taxon>
        <taxon>Nymphalinae</taxon>
        <taxon>Vanessa</taxon>
    </lineage>
</organism>
<dbReference type="OrthoDB" id="72325at2759"/>
<dbReference type="Pfam" id="PF18265">
    <property type="entry name" value="Nas2_N"/>
    <property type="match status" value="1"/>
</dbReference>
<proteinExistence type="predicted"/>
<protein>
    <submittedName>
        <fullName evidence="4">26S proteasome non-ATPase regulatory subunit 9-like</fullName>
    </submittedName>
</protein>
<dbReference type="AlphaFoldDB" id="A0A8B8IMI6"/>
<dbReference type="InterPro" id="IPR036034">
    <property type="entry name" value="PDZ_sf"/>
</dbReference>
<dbReference type="Proteomes" id="UP001652626">
    <property type="component" value="Chromosome 25"/>
</dbReference>
<dbReference type="PANTHER" id="PTHR12651:SF1">
    <property type="entry name" value="26S PROTEASOME NON-ATPASE REGULATORY SUBUNIT 9"/>
    <property type="match status" value="1"/>
</dbReference>
<reference evidence="4" key="1">
    <citation type="submission" date="2025-08" db="UniProtKB">
        <authorList>
            <consortium name="RefSeq"/>
        </authorList>
    </citation>
    <scope>IDENTIFICATION</scope>
    <source>
        <tissue evidence="4">Whole body</tissue>
    </source>
</reference>
<dbReference type="InterPro" id="IPR035269">
    <property type="entry name" value="PSMD9"/>
</dbReference>
<dbReference type="GeneID" id="113401809"/>
<dbReference type="Gene3D" id="2.30.42.10">
    <property type="match status" value="1"/>
</dbReference>
<dbReference type="GO" id="GO:0005634">
    <property type="term" value="C:nucleus"/>
    <property type="evidence" value="ECO:0007669"/>
    <property type="project" value="TreeGrafter"/>
</dbReference>
<sequence>MVAMDWPSRDQLMEFIQEKDRIDNEIREGNSVLDRNNVGMQDPLLDMDGFPRSDIAVYKVRQKIICLKKYRMNPIERIEQHLGKAHAKYLISNHNGMFGPRRCALYAYDYEGPNCDEDSMDQASFATVGHVQEGSPADLGGLRQNDKFLQFGSLNTSNFTDIRQLQNIVRHFIDQPLNVLVKRDREIINLTIVPQRWEKPGLFGCQIMKQWCIVRVTT</sequence>
<dbReference type="GO" id="GO:0070682">
    <property type="term" value="P:proteasome regulatory particle assembly"/>
    <property type="evidence" value="ECO:0007669"/>
    <property type="project" value="InterPro"/>
</dbReference>
<dbReference type="SUPFAM" id="SSF50156">
    <property type="entry name" value="PDZ domain-like"/>
    <property type="match status" value="1"/>
</dbReference>
<dbReference type="GO" id="GO:0005737">
    <property type="term" value="C:cytoplasm"/>
    <property type="evidence" value="ECO:0007669"/>
    <property type="project" value="TreeGrafter"/>
</dbReference>
<name>A0A8B8IMI6_VANTA</name>
<evidence type="ECO:0000256" key="1">
    <source>
        <dbReference type="ARBA" id="ARBA00023186"/>
    </source>
</evidence>
<feature type="domain" description="Nas2 N-terminal" evidence="2">
    <location>
        <begin position="13"/>
        <end position="87"/>
    </location>
</feature>
<evidence type="ECO:0000313" key="4">
    <source>
        <dbReference type="RefSeq" id="XP_026497652.2"/>
    </source>
</evidence>
<gene>
    <name evidence="4" type="primary">LOC113401809</name>
</gene>
<dbReference type="RefSeq" id="XP_026497652.2">
    <property type="nucleotide sequence ID" value="XM_026641867.2"/>
</dbReference>
<keyword evidence="3" id="KW-1185">Reference proteome</keyword>
<dbReference type="InterPro" id="IPR040815">
    <property type="entry name" value="Nas2_N"/>
</dbReference>
<keyword evidence="1" id="KW-0143">Chaperone</keyword>
<dbReference type="OMA" id="ARHTIIC"/>